<dbReference type="OrthoDB" id="9782159at2"/>
<comment type="subcellular location">
    <subcellularLocation>
        <location evidence="1">Cell membrane</location>
        <topology evidence="1">Single-pass membrane protein</topology>
    </subcellularLocation>
</comment>
<dbReference type="EMBL" id="FNGA01000002">
    <property type="protein sequence ID" value="SDK95622.1"/>
    <property type="molecule type" value="Genomic_DNA"/>
</dbReference>
<feature type="binding site" description="covalent" evidence="13">
    <location>
        <position position="78"/>
    </location>
    <ligand>
        <name>heme</name>
        <dbReference type="ChEBI" id="CHEBI:30413"/>
        <label>2</label>
    </ligand>
</feature>
<feature type="binding site" description="covalent" evidence="13">
    <location>
        <position position="133"/>
    </location>
    <ligand>
        <name>heme</name>
        <dbReference type="ChEBI" id="CHEBI:30413"/>
        <label>3</label>
    </ligand>
</feature>
<evidence type="ECO:0000256" key="12">
    <source>
        <dbReference type="PIRNR" id="PIRNR000013"/>
    </source>
</evidence>
<evidence type="ECO:0000313" key="18">
    <source>
        <dbReference type="Proteomes" id="UP000199053"/>
    </source>
</evidence>
<dbReference type="InterPro" id="IPR051174">
    <property type="entry name" value="Cytochrome_c-type_ET"/>
</dbReference>
<feature type="binding site" description="axial binding residue" evidence="14">
    <location>
        <position position="137"/>
    </location>
    <ligand>
        <name>heme</name>
        <dbReference type="ChEBI" id="CHEBI:30413"/>
        <label>3</label>
    </ligand>
    <ligandPart>
        <name>Fe</name>
        <dbReference type="ChEBI" id="CHEBI:18248"/>
    </ligandPart>
</feature>
<dbReference type="Gene3D" id="1.10.3820.10">
    <property type="entry name" value="Di-heme elbow motif domain"/>
    <property type="match status" value="1"/>
</dbReference>
<feature type="binding site" evidence="13">
    <location>
        <position position="95"/>
    </location>
    <ligand>
        <name>a menaquinol</name>
        <dbReference type="ChEBI" id="CHEBI:18151"/>
    </ligand>
</feature>
<dbReference type="InterPro" id="IPR024717">
    <property type="entry name" value="NapC/NirT/NrfH"/>
</dbReference>
<evidence type="ECO:0000256" key="6">
    <source>
        <dbReference type="ARBA" id="ARBA00022692"/>
    </source>
</evidence>
<keyword evidence="3 12" id="KW-0813">Transport</keyword>
<dbReference type="PIRSF" id="PIRSF000013">
    <property type="entry name" value="4_hem_cytochrm_NapC"/>
    <property type="match status" value="1"/>
</dbReference>
<comment type="similarity">
    <text evidence="2">Belongs to the NapC/NirT/NrfH family.</text>
</comment>
<keyword evidence="11 15" id="KW-0472">Membrane</keyword>
<dbReference type="Pfam" id="PF03264">
    <property type="entry name" value="Cytochrom_NNT"/>
    <property type="match status" value="1"/>
</dbReference>
<evidence type="ECO:0000256" key="1">
    <source>
        <dbReference type="ARBA" id="ARBA00004162"/>
    </source>
</evidence>
<evidence type="ECO:0000256" key="11">
    <source>
        <dbReference type="ARBA" id="ARBA00023136"/>
    </source>
</evidence>
<keyword evidence="4" id="KW-1003">Cell membrane</keyword>
<feature type="binding site" description="axial binding residue" evidence="14">
    <location>
        <position position="102"/>
    </location>
    <ligand>
        <name>heme</name>
        <dbReference type="ChEBI" id="CHEBI:30413"/>
        <label>1</label>
    </ligand>
    <ligandPart>
        <name>Fe</name>
        <dbReference type="ChEBI" id="CHEBI:18248"/>
    </ligandPart>
</feature>
<evidence type="ECO:0000256" key="4">
    <source>
        <dbReference type="ARBA" id="ARBA00022475"/>
    </source>
</evidence>
<feature type="binding site" description="axial binding residue" evidence="14">
    <location>
        <position position="54"/>
    </location>
    <ligand>
        <name>heme</name>
        <dbReference type="ChEBI" id="CHEBI:30413"/>
        <label>1</label>
    </ligand>
    <ligandPart>
        <name>Fe</name>
        <dbReference type="ChEBI" id="CHEBI:18248"/>
    </ligandPart>
</feature>
<sequence length="189" mass="21179">MPDNPKLKGSGGFSRKWRWGVATGLLVAIVTVLASGFMIDTTNTDVFCQTCHEMKPFRASWQKSVHGGENPQGFAAQCVDCHLPHGNFLEYLTTKAITGTSDVIHHITFNPSEFDWAENAEKNRLKFTYDSACRHCHVKLEPKGVKPGALLAHRAYLYGQTDKKCASCHPHVGHKDMIEMTNKFFEKNL</sequence>
<dbReference type="SUPFAM" id="SSF48695">
    <property type="entry name" value="Multiheme cytochromes"/>
    <property type="match status" value="1"/>
</dbReference>
<keyword evidence="5 12" id="KW-0349">Heme</keyword>
<evidence type="ECO:0000256" key="8">
    <source>
        <dbReference type="ARBA" id="ARBA00022982"/>
    </source>
</evidence>
<dbReference type="GO" id="GO:0019333">
    <property type="term" value="P:denitrification pathway"/>
    <property type="evidence" value="ECO:0007669"/>
    <property type="project" value="InterPro"/>
</dbReference>
<evidence type="ECO:0000256" key="15">
    <source>
        <dbReference type="SAM" id="Phobius"/>
    </source>
</evidence>
<name>A0A1G9G4V6_9BACT</name>
<dbReference type="GO" id="GO:0020037">
    <property type="term" value="F:heme binding"/>
    <property type="evidence" value="ECO:0007669"/>
    <property type="project" value="InterPro"/>
</dbReference>
<keyword evidence="10 12" id="KW-0408">Iron</keyword>
<feature type="binding site" description="covalent" evidence="13">
    <location>
        <position position="51"/>
    </location>
    <ligand>
        <name>heme</name>
        <dbReference type="ChEBI" id="CHEBI:30413"/>
        <label>1</label>
    </ligand>
</feature>
<dbReference type="STRING" id="246191.SAMN05660337_1832"/>
<organism evidence="17 18">
    <name type="scientific">Maridesulfovibrio ferrireducens</name>
    <dbReference type="NCBI Taxonomy" id="246191"/>
    <lineage>
        <taxon>Bacteria</taxon>
        <taxon>Pseudomonadati</taxon>
        <taxon>Thermodesulfobacteriota</taxon>
        <taxon>Desulfovibrionia</taxon>
        <taxon>Desulfovibrionales</taxon>
        <taxon>Desulfovibrionaceae</taxon>
        <taxon>Maridesulfovibrio</taxon>
    </lineage>
</organism>
<protein>
    <recommendedName>
        <fullName evidence="12">Cytochrome c-type protein</fullName>
    </recommendedName>
</protein>
<feature type="binding site" evidence="13">
    <location>
        <position position="102"/>
    </location>
    <ligand>
        <name>a menaquinol</name>
        <dbReference type="ChEBI" id="CHEBI:18151"/>
    </ligand>
</feature>
<feature type="binding site" description="axial binding residue" evidence="14">
    <location>
        <position position="82"/>
    </location>
    <ligand>
        <name>heme</name>
        <dbReference type="ChEBI" id="CHEBI:30413"/>
        <label>2</label>
    </ligand>
    <ligandPart>
        <name>Fe</name>
        <dbReference type="ChEBI" id="CHEBI:18248"/>
    </ligandPart>
</feature>
<dbReference type="InterPro" id="IPR038266">
    <property type="entry name" value="NapC/NirT_cytc_sf"/>
</dbReference>
<keyword evidence="8 12" id="KW-0249">Electron transport</keyword>
<keyword evidence="18" id="KW-1185">Reference proteome</keyword>
<feature type="binding site" description="covalent" evidence="13">
    <location>
        <position position="136"/>
    </location>
    <ligand>
        <name>heme</name>
        <dbReference type="ChEBI" id="CHEBI:30413"/>
        <label>4</label>
    </ligand>
</feature>
<evidence type="ECO:0000256" key="9">
    <source>
        <dbReference type="ARBA" id="ARBA00022989"/>
    </source>
</evidence>
<feature type="binding site" description="covalent" evidence="13">
    <location>
        <position position="168"/>
    </location>
    <ligand>
        <name>heme</name>
        <dbReference type="ChEBI" id="CHEBI:30413"/>
        <label>4</label>
    </ligand>
</feature>
<comment type="PTM">
    <text evidence="12">Binds 4 heme groups per subunit.</text>
</comment>
<reference evidence="18" key="1">
    <citation type="submission" date="2016-10" db="EMBL/GenBank/DDBJ databases">
        <authorList>
            <person name="Varghese N."/>
            <person name="Submissions S."/>
        </authorList>
    </citation>
    <scope>NUCLEOTIDE SEQUENCE [LARGE SCALE GENOMIC DNA]</scope>
    <source>
        <strain evidence="18">DSM 16995</strain>
    </source>
</reference>
<dbReference type="InterPro" id="IPR005126">
    <property type="entry name" value="NapC/NirT_cyt_c_N"/>
</dbReference>
<keyword evidence="7 12" id="KW-0479">Metal-binding</keyword>
<keyword evidence="6 15" id="KW-0812">Transmembrane</keyword>
<feature type="transmembrane region" description="Helical" evidence="15">
    <location>
        <begin position="21"/>
        <end position="39"/>
    </location>
</feature>
<dbReference type="AlphaFoldDB" id="A0A1G9G4V6"/>
<dbReference type="PANTHER" id="PTHR30333">
    <property type="entry name" value="CYTOCHROME C-TYPE PROTEIN"/>
    <property type="match status" value="1"/>
</dbReference>
<gene>
    <name evidence="17" type="ORF">SAMN05660337_1832</name>
</gene>
<feature type="binding site" description="covalent" evidence="13">
    <location>
        <position position="48"/>
    </location>
    <ligand>
        <name>heme</name>
        <dbReference type="ChEBI" id="CHEBI:30413"/>
        <label>1</label>
    </ligand>
</feature>
<dbReference type="GO" id="GO:0046872">
    <property type="term" value="F:metal ion binding"/>
    <property type="evidence" value="ECO:0007669"/>
    <property type="project" value="UniProtKB-KW"/>
</dbReference>
<feature type="binding site" description="axial binding residue" evidence="14">
    <location>
        <position position="169"/>
    </location>
    <ligand>
        <name>heme</name>
        <dbReference type="ChEBI" id="CHEBI:30413"/>
        <label>4</label>
    </ligand>
    <ligandPart>
        <name>Fe</name>
        <dbReference type="ChEBI" id="CHEBI:18248"/>
    </ligandPart>
</feature>
<evidence type="ECO:0000256" key="3">
    <source>
        <dbReference type="ARBA" id="ARBA00022448"/>
    </source>
</evidence>
<feature type="binding site" description="covalent" evidence="13">
    <location>
        <position position="165"/>
    </location>
    <ligand>
        <name>heme</name>
        <dbReference type="ChEBI" id="CHEBI:30413"/>
        <label>4</label>
    </ligand>
</feature>
<dbReference type="RefSeq" id="WP_092160409.1">
    <property type="nucleotide sequence ID" value="NZ_FNGA01000002.1"/>
</dbReference>
<evidence type="ECO:0000256" key="13">
    <source>
        <dbReference type="PIRSR" id="PIRSR000013-1"/>
    </source>
</evidence>
<evidence type="ECO:0000256" key="14">
    <source>
        <dbReference type="PIRSR" id="PIRSR000013-2"/>
    </source>
</evidence>
<dbReference type="GO" id="GO:0009061">
    <property type="term" value="P:anaerobic respiration"/>
    <property type="evidence" value="ECO:0007669"/>
    <property type="project" value="TreeGrafter"/>
</dbReference>
<accession>A0A1G9G4V6</accession>
<feature type="binding site" description="covalent" evidence="13">
    <location>
        <position position="81"/>
    </location>
    <ligand>
        <name>heme</name>
        <dbReference type="ChEBI" id="CHEBI:30413"/>
        <label>2</label>
    </ligand>
</feature>
<feature type="binding site" description="axial binding residue" evidence="14">
    <location>
        <position position="174"/>
    </location>
    <ligand>
        <name>heme</name>
        <dbReference type="ChEBI" id="CHEBI:30413"/>
        <label>2</label>
    </ligand>
    <ligandPart>
        <name>Fe</name>
        <dbReference type="ChEBI" id="CHEBI:18248"/>
    </ligandPart>
</feature>
<keyword evidence="9 15" id="KW-1133">Transmembrane helix</keyword>
<dbReference type="PANTHER" id="PTHR30333:SF1">
    <property type="entry name" value="CYTOCHROME C-TYPE PROTEIN NAPC"/>
    <property type="match status" value="1"/>
</dbReference>
<evidence type="ECO:0000259" key="16">
    <source>
        <dbReference type="Pfam" id="PF03264"/>
    </source>
</evidence>
<evidence type="ECO:0000256" key="7">
    <source>
        <dbReference type="ARBA" id="ARBA00022723"/>
    </source>
</evidence>
<evidence type="ECO:0000256" key="5">
    <source>
        <dbReference type="ARBA" id="ARBA00022617"/>
    </source>
</evidence>
<feature type="domain" description="NapC/NirT cytochrome c N-terminal" evidence="16">
    <location>
        <begin position="21"/>
        <end position="175"/>
    </location>
</feature>
<dbReference type="GO" id="GO:0005886">
    <property type="term" value="C:plasma membrane"/>
    <property type="evidence" value="ECO:0007669"/>
    <property type="project" value="UniProtKB-SubCell"/>
</dbReference>
<evidence type="ECO:0000256" key="2">
    <source>
        <dbReference type="ARBA" id="ARBA00007395"/>
    </source>
</evidence>
<comment type="cofactor">
    <cofactor evidence="13">
        <name>heme</name>
        <dbReference type="ChEBI" id="CHEBI:30413"/>
    </cofactor>
    <text evidence="13">Binds 4 heme groups per subunit.</text>
</comment>
<dbReference type="Proteomes" id="UP000199053">
    <property type="component" value="Unassembled WGS sequence"/>
</dbReference>
<dbReference type="InterPro" id="IPR036280">
    <property type="entry name" value="Multihaem_cyt_sf"/>
</dbReference>
<proteinExistence type="inferred from homology"/>
<dbReference type="GO" id="GO:0009055">
    <property type="term" value="F:electron transfer activity"/>
    <property type="evidence" value="ECO:0007669"/>
    <property type="project" value="TreeGrafter"/>
</dbReference>
<evidence type="ECO:0000313" key="17">
    <source>
        <dbReference type="EMBL" id="SDK95622.1"/>
    </source>
</evidence>
<evidence type="ECO:0000256" key="10">
    <source>
        <dbReference type="ARBA" id="ARBA00023004"/>
    </source>
</evidence>